<evidence type="ECO:0000313" key="3">
    <source>
        <dbReference type="EMBL" id="KAK7245168.1"/>
    </source>
</evidence>
<feature type="region of interest" description="Disordered" evidence="1">
    <location>
        <begin position="116"/>
        <end position="141"/>
    </location>
</feature>
<proteinExistence type="predicted"/>
<sequence>MTSSCFIYNCHVFHLYKRSPFYLYSFAQPELILGTLLNMPSVERKGVTVVDTVAGSIPTESGKINDESSKLIVEQDSAIILAKESVRDIPGKASAVSKEKANPFGPWMLVQRANRRKERSSTNQHGSLSLGGMKGGKKFQDDRGRFDVLANDDEDSCMMDQNISTDGAVNVHEETVVESAENKEVGHIQVKKSHANKETRVRNNAGGKNPQSSRGKLVLGQPLEKLSKSSMKKPNGPAKYLKEKEVIPEIKSQNSPTQYRGSKEYKASMKAKELEMLQRMKYYEKITGHVINDVATQTYIPGKNAINFAHQVASSSGNITNFLKPPDPHLSSTCMEIESNNSQHMMHENEKDIIVLDESDELEEAKVLMDYVNQDGTWNIQSMTATAYRSLREHEGDEERKVFSLIWFWQGPQRIRILLWKILNEALLTNHARKRRGLTQDGECKLCNEEEETTLHTFRDCRKARDIWNKLLPKSRLQIFYHGSLHDWVERNLTKNNSNFPSSAWDITFGSVCEILWHRRNRLIFDDEPLNLNGSLQQIWVKVREIQNAFESQGKLPMNPQTRPKELVRWRRPPTNWIKLNCDGSYNITTKMATCGGAAFSRGS</sequence>
<feature type="region of interest" description="Disordered" evidence="1">
    <location>
        <begin position="191"/>
        <end position="239"/>
    </location>
</feature>
<reference evidence="3 4" key="1">
    <citation type="submission" date="2024-01" db="EMBL/GenBank/DDBJ databases">
        <title>The genomes of 5 underutilized Papilionoideae crops provide insights into root nodulation and disease resistanc.</title>
        <authorList>
            <person name="Yuan L."/>
        </authorList>
    </citation>
    <scope>NUCLEOTIDE SEQUENCE [LARGE SCALE GENOMIC DNA]</scope>
    <source>
        <strain evidence="3">ZHUSHIDOU_FW_LH</strain>
        <tissue evidence="3">Leaf</tissue>
    </source>
</reference>
<gene>
    <name evidence="3" type="ORF">RIF29_40003</name>
</gene>
<organism evidence="3 4">
    <name type="scientific">Crotalaria pallida</name>
    <name type="common">Smooth rattlebox</name>
    <name type="synonym">Crotalaria striata</name>
    <dbReference type="NCBI Taxonomy" id="3830"/>
    <lineage>
        <taxon>Eukaryota</taxon>
        <taxon>Viridiplantae</taxon>
        <taxon>Streptophyta</taxon>
        <taxon>Embryophyta</taxon>
        <taxon>Tracheophyta</taxon>
        <taxon>Spermatophyta</taxon>
        <taxon>Magnoliopsida</taxon>
        <taxon>eudicotyledons</taxon>
        <taxon>Gunneridae</taxon>
        <taxon>Pentapetalae</taxon>
        <taxon>rosids</taxon>
        <taxon>fabids</taxon>
        <taxon>Fabales</taxon>
        <taxon>Fabaceae</taxon>
        <taxon>Papilionoideae</taxon>
        <taxon>50 kb inversion clade</taxon>
        <taxon>genistoids sensu lato</taxon>
        <taxon>core genistoids</taxon>
        <taxon>Crotalarieae</taxon>
        <taxon>Crotalaria</taxon>
    </lineage>
</organism>
<evidence type="ECO:0000256" key="1">
    <source>
        <dbReference type="SAM" id="MobiDB-lite"/>
    </source>
</evidence>
<accession>A0AAN9E5B6</accession>
<dbReference type="EMBL" id="JAYWIO010000008">
    <property type="protein sequence ID" value="KAK7245168.1"/>
    <property type="molecule type" value="Genomic_DNA"/>
</dbReference>
<dbReference type="Pfam" id="PF13966">
    <property type="entry name" value="zf-RVT"/>
    <property type="match status" value="1"/>
</dbReference>
<name>A0AAN9E5B6_CROPI</name>
<keyword evidence="4" id="KW-1185">Reference proteome</keyword>
<evidence type="ECO:0000313" key="4">
    <source>
        <dbReference type="Proteomes" id="UP001372338"/>
    </source>
</evidence>
<dbReference type="InterPro" id="IPR026960">
    <property type="entry name" value="RVT-Znf"/>
</dbReference>
<dbReference type="AlphaFoldDB" id="A0AAN9E5B6"/>
<evidence type="ECO:0000259" key="2">
    <source>
        <dbReference type="Pfam" id="PF13966"/>
    </source>
</evidence>
<comment type="caution">
    <text evidence="3">The sequence shown here is derived from an EMBL/GenBank/DDBJ whole genome shotgun (WGS) entry which is preliminary data.</text>
</comment>
<feature type="domain" description="Reverse transcriptase zinc-binding" evidence="2">
    <location>
        <begin position="385"/>
        <end position="468"/>
    </location>
</feature>
<protein>
    <recommendedName>
        <fullName evidence="2">Reverse transcriptase zinc-binding domain-containing protein</fullName>
    </recommendedName>
</protein>
<dbReference type="Proteomes" id="UP001372338">
    <property type="component" value="Unassembled WGS sequence"/>
</dbReference>